<reference evidence="11" key="1">
    <citation type="journal article" date="2022" name="bioRxiv">
        <title>Sequencing and chromosome-scale assembly of the giantPleurodeles waltlgenome.</title>
        <authorList>
            <person name="Brown T."/>
            <person name="Elewa A."/>
            <person name="Iarovenko S."/>
            <person name="Subramanian E."/>
            <person name="Araus A.J."/>
            <person name="Petzold A."/>
            <person name="Susuki M."/>
            <person name="Suzuki K.-i.T."/>
            <person name="Hayashi T."/>
            <person name="Toyoda A."/>
            <person name="Oliveira C."/>
            <person name="Osipova E."/>
            <person name="Leigh N.D."/>
            <person name="Simon A."/>
            <person name="Yun M.H."/>
        </authorList>
    </citation>
    <scope>NUCLEOTIDE SEQUENCE</scope>
    <source>
        <strain evidence="11">20211129_DDA</strain>
        <tissue evidence="11">Liver</tissue>
    </source>
</reference>
<evidence type="ECO:0000256" key="2">
    <source>
        <dbReference type="ARBA" id="ARBA00022553"/>
    </source>
</evidence>
<dbReference type="FunFam" id="3.30.70.330:FF:000346">
    <property type="entry name" value="Nucleolar protein 8"/>
    <property type="match status" value="1"/>
</dbReference>
<evidence type="ECO:0000313" key="11">
    <source>
        <dbReference type="EMBL" id="KAJ1109676.1"/>
    </source>
</evidence>
<feature type="compositionally biased region" description="Polar residues" evidence="9">
    <location>
        <begin position="1232"/>
        <end position="1246"/>
    </location>
</feature>
<dbReference type="PANTHER" id="PTHR48029">
    <property type="entry name" value="NUCLEOLAR PROTEIN 8"/>
    <property type="match status" value="1"/>
</dbReference>
<feature type="region of interest" description="Disordered" evidence="9">
    <location>
        <begin position="702"/>
        <end position="848"/>
    </location>
</feature>
<comment type="subunit">
    <text evidence="6">Interacts with the GTP form of RRAGA, RRAGC and RRAGD. Interacts with NIP7. Interacts with DDX18; the interaction is RNA-dependent. Interacts with DDX47; the interaction is RNA-dependent.</text>
</comment>
<dbReference type="InterPro" id="IPR034138">
    <property type="entry name" value="NOP8_RRM"/>
</dbReference>
<comment type="subcellular location">
    <subcellularLocation>
        <location evidence="1">Nucleus</location>
        <location evidence="1">Nucleolus</location>
    </subcellularLocation>
</comment>
<feature type="compositionally biased region" description="Polar residues" evidence="9">
    <location>
        <begin position="702"/>
        <end position="712"/>
    </location>
</feature>
<dbReference type="CDD" id="cd12226">
    <property type="entry name" value="RRM_NOL8"/>
    <property type="match status" value="1"/>
</dbReference>
<dbReference type="Pfam" id="PF00076">
    <property type="entry name" value="RRM_1"/>
    <property type="match status" value="1"/>
</dbReference>
<feature type="compositionally biased region" description="Basic and acidic residues" evidence="9">
    <location>
        <begin position="934"/>
        <end position="944"/>
    </location>
</feature>
<dbReference type="InterPro" id="IPR000504">
    <property type="entry name" value="RRM_dom"/>
</dbReference>
<protein>
    <recommendedName>
        <fullName evidence="7">Nucleolar protein 8</fullName>
    </recommendedName>
</protein>
<feature type="compositionally biased region" description="Basic and acidic residues" evidence="9">
    <location>
        <begin position="663"/>
        <end position="673"/>
    </location>
</feature>
<dbReference type="GO" id="GO:1902570">
    <property type="term" value="P:protein localization to nucleolus"/>
    <property type="evidence" value="ECO:0007669"/>
    <property type="project" value="TreeGrafter"/>
</dbReference>
<gene>
    <name evidence="11" type="ORF">NDU88_007036</name>
</gene>
<proteinExistence type="predicted"/>
<evidence type="ECO:0000259" key="10">
    <source>
        <dbReference type="PROSITE" id="PS50102"/>
    </source>
</evidence>
<dbReference type="SMART" id="SM00360">
    <property type="entry name" value="RRM"/>
    <property type="match status" value="1"/>
</dbReference>
<feature type="region of interest" description="Disordered" evidence="9">
    <location>
        <begin position="926"/>
        <end position="970"/>
    </location>
</feature>
<feature type="compositionally biased region" description="Low complexity" evidence="9">
    <location>
        <begin position="552"/>
        <end position="574"/>
    </location>
</feature>
<name>A0AAV7N2B6_PLEWA</name>
<dbReference type="InterPro" id="IPR035979">
    <property type="entry name" value="RBD_domain_sf"/>
</dbReference>
<feature type="region of interest" description="Disordered" evidence="9">
    <location>
        <begin position="606"/>
        <end position="626"/>
    </location>
</feature>
<feature type="compositionally biased region" description="Basic and acidic residues" evidence="9">
    <location>
        <begin position="738"/>
        <end position="770"/>
    </location>
</feature>
<evidence type="ECO:0000256" key="4">
    <source>
        <dbReference type="ARBA" id="ARBA00023242"/>
    </source>
</evidence>
<feature type="domain" description="RRM" evidence="10">
    <location>
        <begin position="40"/>
        <end position="121"/>
    </location>
</feature>
<feature type="compositionally biased region" description="Polar residues" evidence="9">
    <location>
        <begin position="509"/>
        <end position="537"/>
    </location>
</feature>
<accession>A0AAV7N2B6</accession>
<feature type="region of interest" description="Disordered" evidence="9">
    <location>
        <begin position="1134"/>
        <end position="1182"/>
    </location>
</feature>
<keyword evidence="2" id="KW-0597">Phosphoprotein</keyword>
<dbReference type="PROSITE" id="PS50102">
    <property type="entry name" value="RRM"/>
    <property type="match status" value="1"/>
</dbReference>
<feature type="compositionally biased region" description="Acidic residues" evidence="9">
    <location>
        <begin position="575"/>
        <end position="584"/>
    </location>
</feature>
<feature type="region of interest" description="Disordered" evidence="9">
    <location>
        <begin position="1214"/>
        <end position="1246"/>
    </location>
</feature>
<feature type="region of interest" description="Disordered" evidence="9">
    <location>
        <begin position="216"/>
        <end position="262"/>
    </location>
</feature>
<feature type="region of interest" description="Disordered" evidence="9">
    <location>
        <begin position="400"/>
        <end position="488"/>
    </location>
</feature>
<feature type="compositionally biased region" description="Basic and acidic residues" evidence="9">
    <location>
        <begin position="789"/>
        <end position="809"/>
    </location>
</feature>
<feature type="compositionally biased region" description="Basic and acidic residues" evidence="9">
    <location>
        <begin position="1137"/>
        <end position="1147"/>
    </location>
</feature>
<feature type="compositionally biased region" description="Low complexity" evidence="9">
    <location>
        <begin position="468"/>
        <end position="478"/>
    </location>
</feature>
<dbReference type="Proteomes" id="UP001066276">
    <property type="component" value="Chromosome 9"/>
</dbReference>
<evidence type="ECO:0000256" key="6">
    <source>
        <dbReference type="ARBA" id="ARBA00065066"/>
    </source>
</evidence>
<feature type="compositionally biased region" description="Low complexity" evidence="9">
    <location>
        <begin position="415"/>
        <end position="436"/>
    </location>
</feature>
<feature type="compositionally biased region" description="Polar residues" evidence="9">
    <location>
        <begin position="836"/>
        <end position="848"/>
    </location>
</feature>
<dbReference type="InterPro" id="IPR012677">
    <property type="entry name" value="Nucleotide-bd_a/b_plait_sf"/>
</dbReference>
<dbReference type="GO" id="GO:0003723">
    <property type="term" value="F:RNA binding"/>
    <property type="evidence" value="ECO:0007669"/>
    <property type="project" value="UniProtKB-UniRule"/>
</dbReference>
<dbReference type="SUPFAM" id="SSF54928">
    <property type="entry name" value="RNA-binding domain, RBD"/>
    <property type="match status" value="1"/>
</dbReference>
<dbReference type="Gene3D" id="3.30.70.330">
    <property type="match status" value="1"/>
</dbReference>
<feature type="region of interest" description="Disordered" evidence="9">
    <location>
        <begin position="663"/>
        <end position="687"/>
    </location>
</feature>
<feature type="compositionally biased region" description="Polar residues" evidence="9">
    <location>
        <begin position="437"/>
        <end position="450"/>
    </location>
</feature>
<evidence type="ECO:0000256" key="5">
    <source>
        <dbReference type="ARBA" id="ARBA00054821"/>
    </source>
</evidence>
<feature type="compositionally biased region" description="Basic and acidic residues" evidence="9">
    <location>
        <begin position="457"/>
        <end position="467"/>
    </location>
</feature>
<evidence type="ECO:0000256" key="7">
    <source>
        <dbReference type="ARBA" id="ARBA00068539"/>
    </source>
</evidence>
<keyword evidence="3 8" id="KW-0694">RNA-binding</keyword>
<evidence type="ECO:0000256" key="9">
    <source>
        <dbReference type="SAM" id="MobiDB-lite"/>
    </source>
</evidence>
<organism evidence="11 12">
    <name type="scientific">Pleurodeles waltl</name>
    <name type="common">Iberian ribbed newt</name>
    <dbReference type="NCBI Taxonomy" id="8319"/>
    <lineage>
        <taxon>Eukaryota</taxon>
        <taxon>Metazoa</taxon>
        <taxon>Chordata</taxon>
        <taxon>Craniata</taxon>
        <taxon>Vertebrata</taxon>
        <taxon>Euteleostomi</taxon>
        <taxon>Amphibia</taxon>
        <taxon>Batrachia</taxon>
        <taxon>Caudata</taxon>
        <taxon>Salamandroidea</taxon>
        <taxon>Salamandridae</taxon>
        <taxon>Pleurodelinae</taxon>
        <taxon>Pleurodeles</taxon>
    </lineage>
</organism>
<feature type="compositionally biased region" description="Polar residues" evidence="9">
    <location>
        <begin position="250"/>
        <end position="259"/>
    </location>
</feature>
<keyword evidence="12" id="KW-1185">Reference proteome</keyword>
<evidence type="ECO:0000256" key="3">
    <source>
        <dbReference type="ARBA" id="ARBA00022884"/>
    </source>
</evidence>
<comment type="caution">
    <text evidence="11">The sequence shown here is derived from an EMBL/GenBank/DDBJ whole genome shotgun (WGS) entry which is preliminary data.</text>
</comment>
<evidence type="ECO:0000256" key="8">
    <source>
        <dbReference type="PROSITE-ProRule" id="PRU00176"/>
    </source>
</evidence>
<evidence type="ECO:0000313" key="12">
    <source>
        <dbReference type="Proteomes" id="UP001066276"/>
    </source>
</evidence>
<dbReference type="GO" id="GO:0005730">
    <property type="term" value="C:nucleolus"/>
    <property type="evidence" value="ECO:0007669"/>
    <property type="project" value="UniProtKB-SubCell"/>
</dbReference>
<feature type="region of interest" description="Disordered" evidence="9">
    <location>
        <begin position="509"/>
        <end position="584"/>
    </location>
</feature>
<evidence type="ECO:0000256" key="1">
    <source>
        <dbReference type="ARBA" id="ARBA00004604"/>
    </source>
</evidence>
<dbReference type="EMBL" id="JANPWB010000013">
    <property type="protein sequence ID" value="KAJ1109676.1"/>
    <property type="molecule type" value="Genomic_DNA"/>
</dbReference>
<sequence>MFHSQRGGQQPVNRFIDESKDCLLDPSPVKKQMEKNKSVKRLYVGGLGHTISQAELEERFSKFGDVTDVEIVARKDEQGNPSKTFAYMNININETDLKKCMSILNKTKWRGGTLQIELAKESFLHRLAQEREEAKEKKDCPQQDRKSNLVQSMKKAGVENFQMRAVPGTEVPNHKDWVAMKYDPSKYCHNIKRLEEDSGELVPVSQLTWHLDEGNDDISRKRRGEFPTPKHQLKKKKGSENVLKNEHSKNLTIQNQDSTSTKRIDVKSNQSLDLSYANIPKVNAQGNRSFDHMKKVTSKTRNSMDSEADSEEEMESLIAKGSLPKGITKMGNEDFNIEVVKEDFELKYASHWTQWDSARAEKSLIRNTPNVRFSDNNSEYDSADTDEIIAVTKPMVRKETKNELTLEPTSYMPGSQESWKSKTSSESSKSDVLSKSNPKSVPSSTDTHSTCPPAESKPFKRHSESRPSSDSSGTGSESADSDETIALTEPLVQNRASCKLLQKVSSVNSCVSESKQGRLKQNTAVCANNNKLLTPSQSDKKYVPKQTDKQTSHSLPRSIQSRSSSESDSLSNSSETEEDPEYEEMMQNCHRINLTLEDLEELANNAQDLSSDENVETPIRSSTEPSLDDCLLHKSLNTEKALDETISSIKIIQPNDIVSSILRDESTDDESKSKSKSMRPKLPTFAGLGSLMTGKMVKEQTSESYLISQPDCSDSKVESSTHLSVSPSSSILPAKQSLRADEGGGPKTKEIGFEVVPKQDKRAGEGHIEIKANVSDSKAETGKLASKLTADRDPLSLKCPAQDRTRQTESEEESEASYSGSSTDEESSSSDTSSSATPKNMNIQKNAYSSVELFVEKKGLSASMEKKTESPHPDLSKQLMDNEKRLAAVQERKKEIDLQKKCIQGALSNLDSQIANKGRHIVFDSNSEDEVEMEEKSVKTEIKKHNTPQTKEATSKKPSKLFESSDEEDVEEDNEKIFSIKSQFEGKAGEKLMYLQSRFGTDERFRMDARFLGSDHEEDNIDENGPDDTAEDVDLATEKKKNMDILQSLLNVNIGSSKSSKQTTKAMLFRDINALHYDPTREDHAVFERKVEPVEKESKAKRKKMREEAEKLPEVSKEIYHEVAMDFKEVFGAAKSAPEEKEEKTPWDQEEEEKVAPQCAAAEKHTRVSLEEGDQDSSAGFTFSFFAAEEETHMKEEPYKIEMIKPAKVAWQEDMRFQDSSEEDDEEKEGQIQITNEEPTVSTSSSLGKAVGRFFFFSQDDERLKEGPTMFWRSSNLDEDLEAWEERRTILLEACRKRHRDARRKVKADP</sequence>
<dbReference type="PANTHER" id="PTHR48029:SF1">
    <property type="entry name" value="NUCLEOLAR PROTEIN 8"/>
    <property type="match status" value="1"/>
</dbReference>
<feature type="compositionally biased region" description="Basic and acidic residues" evidence="9">
    <location>
        <begin position="538"/>
        <end position="551"/>
    </location>
</feature>
<feature type="compositionally biased region" description="Low complexity" evidence="9">
    <location>
        <begin position="720"/>
        <end position="730"/>
    </location>
</feature>
<keyword evidence="4" id="KW-0539">Nucleus</keyword>
<comment type="function">
    <text evidence="5">Plays an essential role in the survival of diffuse-type gastric cancer cells. Acts as a nucleolar anchoring protein for DDX47. May be involved in regulation of gene expression at the post-transcriptional level or in ribosome biogenesis in cancer cells.</text>
</comment>